<evidence type="ECO:0000256" key="3">
    <source>
        <dbReference type="ARBA" id="ARBA00023002"/>
    </source>
</evidence>
<comment type="catalytic activity">
    <reaction evidence="5">
        <text>N,N-dimethyl-1,4-phenylenediamine + anthranilate + 2 NAD(+) = 2-(4-dimethylaminophenyl)diazenylbenzoate + 2 NADH + 2 H(+)</text>
        <dbReference type="Rhea" id="RHEA:55872"/>
        <dbReference type="ChEBI" id="CHEBI:15378"/>
        <dbReference type="ChEBI" id="CHEBI:15783"/>
        <dbReference type="ChEBI" id="CHEBI:16567"/>
        <dbReference type="ChEBI" id="CHEBI:57540"/>
        <dbReference type="ChEBI" id="CHEBI:57945"/>
        <dbReference type="ChEBI" id="CHEBI:71579"/>
        <dbReference type="EC" id="1.7.1.17"/>
    </reaction>
    <physiologicalReaction direction="right-to-left" evidence="5">
        <dbReference type="Rhea" id="RHEA:55874"/>
    </physiologicalReaction>
</comment>
<evidence type="ECO:0000256" key="6">
    <source>
        <dbReference type="HAMAP-Rule" id="MF_01216"/>
    </source>
</evidence>
<keyword evidence="1 6" id="KW-0285">Flavoprotein</keyword>
<dbReference type="Proteomes" id="UP000831189">
    <property type="component" value="Chromosome"/>
</dbReference>
<dbReference type="InterPro" id="IPR029039">
    <property type="entry name" value="Flavoprotein-like_sf"/>
</dbReference>
<accession>A0ABY4KQG5</accession>
<evidence type="ECO:0000256" key="5">
    <source>
        <dbReference type="ARBA" id="ARBA00048542"/>
    </source>
</evidence>
<organism evidence="8 9">
    <name type="scientific">Pseudomonas knackmussii</name>
    <dbReference type="NCBI Taxonomy" id="65741"/>
    <lineage>
        <taxon>Bacteria</taxon>
        <taxon>Pseudomonadati</taxon>
        <taxon>Pseudomonadota</taxon>
        <taxon>Gammaproteobacteria</taxon>
        <taxon>Pseudomonadales</taxon>
        <taxon>Pseudomonadaceae</taxon>
        <taxon>Pseudomonas</taxon>
    </lineage>
</organism>
<evidence type="ECO:0000313" key="8">
    <source>
        <dbReference type="EMBL" id="UPQ81625.1"/>
    </source>
</evidence>
<dbReference type="PANTHER" id="PTHR43741">
    <property type="entry name" value="FMN-DEPENDENT NADH-AZOREDUCTASE 1"/>
    <property type="match status" value="1"/>
</dbReference>
<evidence type="ECO:0000256" key="1">
    <source>
        <dbReference type="ARBA" id="ARBA00022630"/>
    </source>
</evidence>
<keyword evidence="9" id="KW-1185">Reference proteome</keyword>
<protein>
    <recommendedName>
        <fullName evidence="6">FMN dependent NADH:quinone oxidoreductase</fullName>
        <ecNumber evidence="6">1.6.5.-</ecNumber>
    </recommendedName>
    <alternativeName>
        <fullName evidence="6">Azo-dye reductase</fullName>
    </alternativeName>
    <alternativeName>
        <fullName evidence="6">FMN-dependent NADH-azo compound oxidoreductase</fullName>
    </alternativeName>
    <alternativeName>
        <fullName evidence="6">FMN-dependent NADH-azoreductase</fullName>
        <ecNumber evidence="6">1.7.1.17</ecNumber>
    </alternativeName>
</protein>
<dbReference type="EMBL" id="CP096208">
    <property type="protein sequence ID" value="UPQ81625.1"/>
    <property type="molecule type" value="Genomic_DNA"/>
</dbReference>
<comment type="catalytic activity">
    <reaction evidence="6">
        <text>2 a quinone + NADH + H(+) = 2 a 1,4-benzosemiquinone + NAD(+)</text>
        <dbReference type="Rhea" id="RHEA:65952"/>
        <dbReference type="ChEBI" id="CHEBI:15378"/>
        <dbReference type="ChEBI" id="CHEBI:57540"/>
        <dbReference type="ChEBI" id="CHEBI:57945"/>
        <dbReference type="ChEBI" id="CHEBI:132124"/>
        <dbReference type="ChEBI" id="CHEBI:134225"/>
    </reaction>
</comment>
<keyword evidence="4 6" id="KW-0520">NAD</keyword>
<evidence type="ECO:0000256" key="4">
    <source>
        <dbReference type="ARBA" id="ARBA00023027"/>
    </source>
</evidence>
<comment type="function">
    <text evidence="6">Also exhibits azoreductase activity. Catalyzes the reductive cleavage of the azo bond in aromatic azo compounds to the corresponding amines.</text>
</comment>
<feature type="binding site" evidence="6">
    <location>
        <begin position="23"/>
        <end position="25"/>
    </location>
    <ligand>
        <name>FMN</name>
        <dbReference type="ChEBI" id="CHEBI:58210"/>
    </ligand>
</feature>
<dbReference type="Gene3D" id="3.40.50.360">
    <property type="match status" value="1"/>
</dbReference>
<comment type="similarity">
    <text evidence="6">Belongs to the azoreductase type 1 family.</text>
</comment>
<comment type="subunit">
    <text evidence="6">Homodimer.</text>
</comment>
<evidence type="ECO:0000259" key="7">
    <source>
        <dbReference type="Pfam" id="PF02525"/>
    </source>
</evidence>
<evidence type="ECO:0000256" key="2">
    <source>
        <dbReference type="ARBA" id="ARBA00022643"/>
    </source>
</evidence>
<keyword evidence="3 6" id="KW-0560">Oxidoreductase</keyword>
<comment type="cofactor">
    <cofactor evidence="6">
        <name>FMN</name>
        <dbReference type="ChEBI" id="CHEBI:58210"/>
    </cofactor>
    <text evidence="6">Binds 1 FMN per subunit.</text>
</comment>
<dbReference type="InterPro" id="IPR050104">
    <property type="entry name" value="FMN-dep_NADH:Q_OxRdtase_AzoR1"/>
</dbReference>
<dbReference type="PANTHER" id="PTHR43741:SF2">
    <property type="entry name" value="FMN-DEPENDENT NADH:QUINONE OXIDOREDUCTASE"/>
    <property type="match status" value="1"/>
</dbReference>
<evidence type="ECO:0000313" key="9">
    <source>
        <dbReference type="Proteomes" id="UP000831189"/>
    </source>
</evidence>
<sequence length="246" mass="26648">MTHLLHLDASARPGLAGKDAHGSHSRHLSQRFVSQWRARRPQDSVTYRDIGQNPPSFVDHDWIASAFTPQERQELWMTDALAESNQLVDELIAADVLVIGTPLYNFGMPAALKAWIDQVVRLGRTVGIDESRLPDDPYLPMLEDRPRHAIILTARGGIGFGPGGEMAHMNHLEPNLVTALNFIGITRIHQIAIEGQETGGEVLAASVAQALRQVDVLVGEIQGALGSNLQPVFTQHASAAASAPAS</sequence>
<dbReference type="Pfam" id="PF02525">
    <property type="entry name" value="Flavodoxin_2"/>
    <property type="match status" value="1"/>
</dbReference>
<name>A0ABY4KQG5_9PSED</name>
<comment type="function">
    <text evidence="6">Quinone reductase that provides resistance to thiol-specific stress caused by electrophilic quinones.</text>
</comment>
<gene>
    <name evidence="6" type="primary">azoR</name>
    <name evidence="8" type="ORF">M0M42_14560</name>
</gene>
<dbReference type="SUPFAM" id="SSF52218">
    <property type="entry name" value="Flavoproteins"/>
    <property type="match status" value="1"/>
</dbReference>
<keyword evidence="2 6" id="KW-0288">FMN</keyword>
<feature type="binding site" evidence="6">
    <location>
        <position position="10"/>
    </location>
    <ligand>
        <name>FMN</name>
        <dbReference type="ChEBI" id="CHEBI:58210"/>
    </ligand>
</feature>
<dbReference type="InterPro" id="IPR003680">
    <property type="entry name" value="Flavodoxin_fold"/>
</dbReference>
<dbReference type="HAMAP" id="MF_01216">
    <property type="entry name" value="Azoreductase_type1"/>
    <property type="match status" value="1"/>
</dbReference>
<comment type="caution">
    <text evidence="6">Lacks conserved residue(s) required for the propagation of feature annotation.</text>
</comment>
<dbReference type="InterPro" id="IPR023048">
    <property type="entry name" value="NADH:quinone_OxRdtase_FMN_depd"/>
</dbReference>
<feature type="domain" description="Flavodoxin-like fold" evidence="7">
    <location>
        <begin position="4"/>
        <end position="215"/>
    </location>
</feature>
<proteinExistence type="inferred from homology"/>
<dbReference type="EC" id="1.7.1.17" evidence="6"/>
<reference evidence="8 9" key="1">
    <citation type="submission" date="2022-04" db="EMBL/GenBank/DDBJ databases">
        <title>Pseudomonas knackmussii B09-2.</title>
        <authorList>
            <person name="Deng Y."/>
        </authorList>
    </citation>
    <scope>NUCLEOTIDE SEQUENCE [LARGE SCALE GENOMIC DNA]</scope>
    <source>
        <strain evidence="8 9">B09-2</strain>
    </source>
</reference>
<dbReference type="EC" id="1.6.5.-" evidence="6"/>